<gene>
    <name evidence="2" type="primary">LOC113470607</name>
</gene>
<accession>A0A3Q0JE47</accession>
<sequence length="198" mass="22574">MNDPHVTSLILEIFSEQSVHCDVTNIAKTSGLIYHGILLTENKLLIHSPHSDKLVESAPREDEDESARKIIKLGDEHVISACHMELIDLYKSIDEFDIINGILAQQNNSDLKKALDAEQNSNYRKARKHYQAALDSTPLTILHDSYYSTFHWLSQWEELETALEEKVEGEWNRAWLDPCLMKHLLRAQSLKAGPLSGE</sequence>
<protein>
    <submittedName>
        <fullName evidence="2">Uncharacterized protein LOC113470607</fullName>
    </submittedName>
</protein>
<organism evidence="1 2">
    <name type="scientific">Diaphorina citri</name>
    <name type="common">Asian citrus psyllid</name>
    <dbReference type="NCBI Taxonomy" id="121845"/>
    <lineage>
        <taxon>Eukaryota</taxon>
        <taxon>Metazoa</taxon>
        <taxon>Ecdysozoa</taxon>
        <taxon>Arthropoda</taxon>
        <taxon>Hexapoda</taxon>
        <taxon>Insecta</taxon>
        <taxon>Pterygota</taxon>
        <taxon>Neoptera</taxon>
        <taxon>Paraneoptera</taxon>
        <taxon>Hemiptera</taxon>
        <taxon>Sternorrhyncha</taxon>
        <taxon>Psylloidea</taxon>
        <taxon>Psyllidae</taxon>
        <taxon>Diaphorininae</taxon>
        <taxon>Diaphorina</taxon>
    </lineage>
</organism>
<dbReference type="PaxDb" id="121845-A0A3Q0JE47"/>
<dbReference type="GeneID" id="113470607"/>
<dbReference type="Proteomes" id="UP000079169">
    <property type="component" value="Unplaced"/>
</dbReference>
<dbReference type="RefSeq" id="XP_026684965.1">
    <property type="nucleotide sequence ID" value="XM_026829164.1"/>
</dbReference>
<evidence type="ECO:0000313" key="2">
    <source>
        <dbReference type="RefSeq" id="XP_026684965.1"/>
    </source>
</evidence>
<evidence type="ECO:0000313" key="1">
    <source>
        <dbReference type="Proteomes" id="UP000079169"/>
    </source>
</evidence>
<reference evidence="2" key="1">
    <citation type="submission" date="2025-08" db="UniProtKB">
        <authorList>
            <consortium name="RefSeq"/>
        </authorList>
    </citation>
    <scope>IDENTIFICATION</scope>
</reference>
<dbReference type="KEGG" id="dci:113470607"/>
<feature type="non-terminal residue" evidence="2">
    <location>
        <position position="1"/>
    </location>
</feature>
<name>A0A3Q0JE47_DIACI</name>
<proteinExistence type="predicted"/>
<keyword evidence="1" id="KW-1185">Reference proteome</keyword>
<dbReference type="AlphaFoldDB" id="A0A3Q0JE47"/>